<sequence length="522" mass="59858">MISHYSSKKGSHLEPPPTQNNRSKLPPYDAPYYGLKLVRPKTKKYSSKVIEDFLASLESSMRDKDLYILLQNCLPNTLDTTVEWFSADKNDPRTFLITGDIPAMWIRDSTNQITPYLRFVNQDQELKDLVFGVIQVQASYLHYDPYANAFLRPWYAPKKEGQGKGSTSDRVVPPYDPEIVWESKYELDSIGHFFQLTNDYIETTGDVERVVTSKDWLKAIPRIFQVLKDQMQSTWPSNELKLFKSNTSFSTGDPEPVPLNDGYRFRRYTDRPTETLGEYGIGGITRRCGLIRSAFRPSDDSTTFPYLIPSNAQLSVQLIRLSKHIQLYLAPKSPMENEHFDIQSEIAMSSRELGITVRRAIYEHAVVSHPVFGQMFAFEVDCFGSHLMMDDANTPSLLSLPVLGFIDRNDSIYKNTRDFVLSKWNPWYFESKFAQGIGGPHTGQDMVWPMSILMQIQTSTSEKEIRNLIDVLKRIAQKTGSLMCESFNVKNPNRFTRPWFSWANGLAGTTILKVIEEFPHLA</sequence>
<dbReference type="InterPro" id="IPR008313">
    <property type="entry name" value="GH125"/>
</dbReference>
<keyword evidence="3" id="KW-1185">Reference proteome</keyword>
<protein>
    <recommendedName>
        <fullName evidence="4">Glycoside hydrolase family 125 protein</fullName>
    </recommendedName>
</protein>
<name>A0A0B7NL20_9FUNG</name>
<feature type="compositionally biased region" description="Basic residues" evidence="1">
    <location>
        <begin position="1"/>
        <end position="10"/>
    </location>
</feature>
<reference evidence="2 3" key="1">
    <citation type="submission" date="2014-09" db="EMBL/GenBank/DDBJ databases">
        <authorList>
            <person name="Ellenberger Sabrina"/>
        </authorList>
    </citation>
    <scope>NUCLEOTIDE SEQUENCE [LARGE SCALE GENOMIC DNA]</scope>
    <source>
        <strain evidence="2 3">CBS 412.66</strain>
    </source>
</reference>
<dbReference type="GO" id="GO:0003824">
    <property type="term" value="F:catalytic activity"/>
    <property type="evidence" value="ECO:0007669"/>
    <property type="project" value="UniProtKB-ARBA"/>
</dbReference>
<accession>A0A0B7NL20</accession>
<dbReference type="InterPro" id="IPR012341">
    <property type="entry name" value="6hp_glycosidase-like_sf"/>
</dbReference>
<evidence type="ECO:0000256" key="1">
    <source>
        <dbReference type="SAM" id="MobiDB-lite"/>
    </source>
</evidence>
<dbReference type="Pfam" id="PF06824">
    <property type="entry name" value="Glyco_hydro_125"/>
    <property type="match status" value="1"/>
</dbReference>
<dbReference type="Proteomes" id="UP000054107">
    <property type="component" value="Unassembled WGS sequence"/>
</dbReference>
<organism evidence="2 3">
    <name type="scientific">Parasitella parasitica</name>
    <dbReference type="NCBI Taxonomy" id="35722"/>
    <lineage>
        <taxon>Eukaryota</taxon>
        <taxon>Fungi</taxon>
        <taxon>Fungi incertae sedis</taxon>
        <taxon>Mucoromycota</taxon>
        <taxon>Mucoromycotina</taxon>
        <taxon>Mucoromycetes</taxon>
        <taxon>Mucorales</taxon>
        <taxon>Mucorineae</taxon>
        <taxon>Mucoraceae</taxon>
        <taxon>Parasitella</taxon>
    </lineage>
</organism>
<dbReference type="AlphaFoldDB" id="A0A0B7NL20"/>
<dbReference type="EMBL" id="LN732829">
    <property type="protein sequence ID" value="CEP16022.1"/>
    <property type="molecule type" value="Genomic_DNA"/>
</dbReference>
<dbReference type="STRING" id="35722.A0A0B7NL20"/>
<gene>
    <name evidence="2" type="primary">PARPA_10276.1 scaffold 40068</name>
</gene>
<dbReference type="OrthoDB" id="7771656at2759"/>
<proteinExistence type="predicted"/>
<feature type="region of interest" description="Disordered" evidence="1">
    <location>
        <begin position="1"/>
        <end position="27"/>
    </location>
</feature>
<dbReference type="PANTHER" id="PTHR31047:SF0">
    <property type="entry name" value="MEIOTICALLY UP-REGULATED GENE 157 PROTEIN"/>
    <property type="match status" value="1"/>
</dbReference>
<dbReference type="SUPFAM" id="SSF48208">
    <property type="entry name" value="Six-hairpin glycosidases"/>
    <property type="match status" value="1"/>
</dbReference>
<evidence type="ECO:0008006" key="4">
    <source>
        <dbReference type="Google" id="ProtNLM"/>
    </source>
</evidence>
<dbReference type="SMART" id="SM01149">
    <property type="entry name" value="DUF1237"/>
    <property type="match status" value="1"/>
</dbReference>
<evidence type="ECO:0000313" key="2">
    <source>
        <dbReference type="EMBL" id="CEP16022.1"/>
    </source>
</evidence>
<dbReference type="Gene3D" id="1.50.10.10">
    <property type="match status" value="1"/>
</dbReference>
<dbReference type="PIRSF" id="PIRSF028846">
    <property type="entry name" value="UCP028846"/>
    <property type="match status" value="1"/>
</dbReference>
<dbReference type="InterPro" id="IPR008928">
    <property type="entry name" value="6-hairpin_glycosidase_sf"/>
</dbReference>
<evidence type="ECO:0000313" key="3">
    <source>
        <dbReference type="Proteomes" id="UP000054107"/>
    </source>
</evidence>
<dbReference type="GO" id="GO:0005975">
    <property type="term" value="P:carbohydrate metabolic process"/>
    <property type="evidence" value="ECO:0007669"/>
    <property type="project" value="InterPro"/>
</dbReference>
<dbReference type="PANTHER" id="PTHR31047">
    <property type="entry name" value="MEIOTICALLY UP-REGULATED GENE 157 PROTEIN"/>
    <property type="match status" value="1"/>
</dbReference>